<protein>
    <submittedName>
        <fullName evidence="1">PD-(D/E)XK nuclease family protein</fullName>
    </submittedName>
</protein>
<name>A0ACD5H192_9CYAN</name>
<reference evidence="1 2" key="1">
    <citation type="journal article" date="2016" name="Genome Announc.">
        <title>Draft Genome Sequence of the Thermotolerant Cyanobacterium Desertifilum sp. IPPAS B-1220.</title>
        <authorList>
            <person name="Mironov K.S."/>
            <person name="Sinetova M.A."/>
            <person name="Bolatkhan K."/>
            <person name="Zayadan B.K."/>
            <person name="Ustinova V.V."/>
            <person name="Kupriyanova E.V."/>
            <person name="Skrypnik A.N."/>
            <person name="Gogoleva N.E."/>
            <person name="Gogolev Y.V."/>
            <person name="Los D.A."/>
        </authorList>
    </citation>
    <scope>NUCLEOTIDE SEQUENCE [LARGE SCALE GENOMIC DNA]</scope>
    <source>
        <strain evidence="1 2">IPPAS B-1220</strain>
    </source>
</reference>
<organism evidence="1 2">
    <name type="scientific">Desertifilum tharense IPPAS B-1220</name>
    <dbReference type="NCBI Taxonomy" id="1781255"/>
    <lineage>
        <taxon>Bacteria</taxon>
        <taxon>Bacillati</taxon>
        <taxon>Cyanobacteriota</taxon>
        <taxon>Cyanophyceae</taxon>
        <taxon>Desertifilales</taxon>
        <taxon>Desertifilaceae</taxon>
        <taxon>Desertifilum</taxon>
    </lineage>
</organism>
<evidence type="ECO:0000313" key="2">
    <source>
        <dbReference type="Proteomes" id="UP000095472"/>
    </source>
</evidence>
<keyword evidence="2" id="KW-1185">Reference proteome</keyword>
<evidence type="ECO:0000313" key="1">
    <source>
        <dbReference type="EMBL" id="XPM66544.1"/>
    </source>
</evidence>
<gene>
    <name evidence="1" type="ORF">BH720_015370</name>
</gene>
<dbReference type="Proteomes" id="UP000095472">
    <property type="component" value="Chromosome"/>
</dbReference>
<dbReference type="EMBL" id="CP182909">
    <property type="protein sequence ID" value="XPM66544.1"/>
    <property type="molecule type" value="Genomic_DNA"/>
</dbReference>
<proteinExistence type="predicted"/>
<accession>A0ACD5H192</accession>
<sequence>MSYLHLSQGQLNLLQTCPRKFQQTFIDQLSTPMSPEQQDSMNWGSRFHLLMQRPRVGITD</sequence>